<dbReference type="Proteomes" id="UP000013306">
    <property type="component" value="Chromosome"/>
</dbReference>
<organism evidence="1 2">
    <name type="scientific">Streptococcus cristatus AS 1.3089</name>
    <dbReference type="NCBI Taxonomy" id="1302863"/>
    <lineage>
        <taxon>Bacteria</taxon>
        <taxon>Bacillati</taxon>
        <taxon>Bacillota</taxon>
        <taxon>Bacilli</taxon>
        <taxon>Lactobacillales</taxon>
        <taxon>Streptococcaceae</taxon>
        <taxon>Streptococcus</taxon>
    </lineage>
</organism>
<keyword evidence="2" id="KW-1185">Reference proteome</keyword>
<reference evidence="1 2" key="1">
    <citation type="journal article" date="2013" name="Genome Announc.">
        <title>Complete Genome Sequence of an Oral Commensal, Streptococcus oligofermentans Strain AS 1.3089.</title>
        <authorList>
            <person name="Tong H."/>
            <person name="Shang N."/>
            <person name="Liu L."/>
            <person name="Wang X."/>
            <person name="Cai J."/>
            <person name="Dong X."/>
        </authorList>
    </citation>
    <scope>NUCLEOTIDE SEQUENCE [LARGE SCALE GENOMIC DNA]</scope>
    <source>
        <strain evidence="1 2">AS 1.3089</strain>
    </source>
</reference>
<protein>
    <submittedName>
        <fullName evidence="1">Uncharacterized protein</fullName>
    </submittedName>
</protein>
<dbReference type="RefSeq" id="WP_015605600.1">
    <property type="nucleotide sequence ID" value="NC_021175.1"/>
</dbReference>
<evidence type="ECO:0000313" key="2">
    <source>
        <dbReference type="Proteomes" id="UP000013306"/>
    </source>
</evidence>
<accession>A0ABM5NLW7</accession>
<evidence type="ECO:0000313" key="1">
    <source>
        <dbReference type="EMBL" id="AGK71680.1"/>
    </source>
</evidence>
<name>A0ABM5NLW7_STRCR</name>
<dbReference type="EMBL" id="CP004409">
    <property type="protein sequence ID" value="AGK71680.1"/>
    <property type="molecule type" value="Genomic_DNA"/>
</dbReference>
<proteinExistence type="predicted"/>
<sequence length="53" mass="6539">MIGEDIIRNHLKIQLESIKWGREERQILEYQRKIKIYQDKIKELQEGKNDKNK</sequence>
<gene>
    <name evidence="1" type="ORF">I872_08000</name>
</gene>